<dbReference type="Proteomes" id="UP001153269">
    <property type="component" value="Unassembled WGS sequence"/>
</dbReference>
<proteinExistence type="predicted"/>
<feature type="region of interest" description="Disordered" evidence="1">
    <location>
        <begin position="1"/>
        <end position="68"/>
    </location>
</feature>
<sequence>MQQQQQQQQQRKDGQKSIIKPEAFGLAHAAQEDEGEDDEPQAGVGSSMLLIEGLRGDVKMNQNVGNKR</sequence>
<evidence type="ECO:0000313" key="2">
    <source>
        <dbReference type="EMBL" id="CAB1424328.1"/>
    </source>
</evidence>
<gene>
    <name evidence="2" type="ORF">PLEPLA_LOCUS12253</name>
</gene>
<evidence type="ECO:0000256" key="1">
    <source>
        <dbReference type="SAM" id="MobiDB-lite"/>
    </source>
</evidence>
<dbReference type="AlphaFoldDB" id="A0A9N7U431"/>
<reference evidence="2" key="1">
    <citation type="submission" date="2020-03" db="EMBL/GenBank/DDBJ databases">
        <authorList>
            <person name="Weist P."/>
        </authorList>
    </citation>
    <scope>NUCLEOTIDE SEQUENCE</scope>
</reference>
<keyword evidence="3" id="KW-1185">Reference proteome</keyword>
<name>A0A9N7U431_PLEPL</name>
<comment type="caution">
    <text evidence="2">The sequence shown here is derived from an EMBL/GenBank/DDBJ whole genome shotgun (WGS) entry which is preliminary data.</text>
</comment>
<protein>
    <submittedName>
        <fullName evidence="2">Uncharacterized protein</fullName>
    </submittedName>
</protein>
<dbReference type="EMBL" id="CADEAL010000724">
    <property type="protein sequence ID" value="CAB1424328.1"/>
    <property type="molecule type" value="Genomic_DNA"/>
</dbReference>
<organism evidence="2 3">
    <name type="scientific">Pleuronectes platessa</name>
    <name type="common">European plaice</name>
    <dbReference type="NCBI Taxonomy" id="8262"/>
    <lineage>
        <taxon>Eukaryota</taxon>
        <taxon>Metazoa</taxon>
        <taxon>Chordata</taxon>
        <taxon>Craniata</taxon>
        <taxon>Vertebrata</taxon>
        <taxon>Euteleostomi</taxon>
        <taxon>Actinopterygii</taxon>
        <taxon>Neopterygii</taxon>
        <taxon>Teleostei</taxon>
        <taxon>Neoteleostei</taxon>
        <taxon>Acanthomorphata</taxon>
        <taxon>Carangaria</taxon>
        <taxon>Pleuronectiformes</taxon>
        <taxon>Pleuronectoidei</taxon>
        <taxon>Pleuronectidae</taxon>
        <taxon>Pleuronectes</taxon>
    </lineage>
</organism>
<accession>A0A9N7U431</accession>
<evidence type="ECO:0000313" key="3">
    <source>
        <dbReference type="Proteomes" id="UP001153269"/>
    </source>
</evidence>